<keyword evidence="9 16" id="KW-0547">Nucleotide-binding</keyword>
<keyword evidence="16" id="KW-0479">Metal-binding</keyword>
<keyword evidence="12 16" id="KW-0630">Potassium</keyword>
<keyword evidence="10 16" id="KW-0418">Kinase</keyword>
<evidence type="ECO:0000256" key="5">
    <source>
        <dbReference type="ARBA" id="ARBA00011738"/>
    </source>
</evidence>
<dbReference type="Proteomes" id="UP000244925">
    <property type="component" value="Unassembled WGS sequence"/>
</dbReference>
<keyword evidence="11 16" id="KW-0067">ATP-binding</keyword>
<reference evidence="18" key="1">
    <citation type="submission" date="2018-02" db="EMBL/GenBank/DDBJ databases">
        <authorList>
            <person name="Clavel T."/>
            <person name="Strowig T."/>
        </authorList>
    </citation>
    <scope>NUCLEOTIDE SEQUENCE [LARGE SCALE GENOMIC DNA]</scope>
    <source>
        <strain evidence="18">DSM 100764</strain>
    </source>
</reference>
<keyword evidence="18" id="KW-1185">Reference proteome</keyword>
<dbReference type="HAMAP" id="MF_01274">
    <property type="entry name" value="Pantothen_kinase_3"/>
    <property type="match status" value="1"/>
</dbReference>
<proteinExistence type="inferred from homology"/>
<feature type="binding site" evidence="16">
    <location>
        <begin position="96"/>
        <end position="99"/>
    </location>
    <ligand>
        <name>substrate</name>
    </ligand>
</feature>
<comment type="subunit">
    <text evidence="5 16">Homodimer.</text>
</comment>
<evidence type="ECO:0000256" key="12">
    <source>
        <dbReference type="ARBA" id="ARBA00022958"/>
    </source>
</evidence>
<keyword evidence="13 16" id="KW-0173">Coenzyme A biosynthesis</keyword>
<evidence type="ECO:0000256" key="9">
    <source>
        <dbReference type="ARBA" id="ARBA00022741"/>
    </source>
</evidence>
<organism evidence="17 18">
    <name type="scientific">Paramuribaculum intestinale</name>
    <dbReference type="NCBI Taxonomy" id="2094151"/>
    <lineage>
        <taxon>Bacteria</taxon>
        <taxon>Pseudomonadati</taxon>
        <taxon>Bacteroidota</taxon>
        <taxon>Bacteroidia</taxon>
        <taxon>Bacteroidales</taxon>
        <taxon>Muribaculaceae</taxon>
        <taxon>Paramuribaculum</taxon>
    </lineage>
</organism>
<dbReference type="CDD" id="cd24015">
    <property type="entry name" value="ASKHA_NBD_PanK-III"/>
    <property type="match status" value="1"/>
</dbReference>
<protein>
    <recommendedName>
        <fullName evidence="15 16">Type III pantothenate kinase</fullName>
        <ecNumber evidence="6 16">2.7.1.33</ecNumber>
    </recommendedName>
    <alternativeName>
        <fullName evidence="16">PanK-III</fullName>
    </alternativeName>
    <alternativeName>
        <fullName evidence="16">Pantothenic acid kinase</fullName>
    </alternativeName>
</protein>
<evidence type="ECO:0000256" key="13">
    <source>
        <dbReference type="ARBA" id="ARBA00022993"/>
    </source>
</evidence>
<dbReference type="NCBIfam" id="TIGR00671">
    <property type="entry name" value="baf"/>
    <property type="match status" value="1"/>
</dbReference>
<dbReference type="RefSeq" id="WP_107034939.1">
    <property type="nucleotide sequence ID" value="NZ_CAONGC010000005.1"/>
</dbReference>
<comment type="caution">
    <text evidence="17">The sequence shown here is derived from an EMBL/GenBank/DDBJ whole genome shotgun (WGS) entry which is preliminary data.</text>
</comment>
<dbReference type="Pfam" id="PF03309">
    <property type="entry name" value="Pan_kinase"/>
    <property type="match status" value="1"/>
</dbReference>
<comment type="catalytic activity">
    <reaction evidence="1 16">
        <text>(R)-pantothenate + ATP = (R)-4'-phosphopantothenate + ADP + H(+)</text>
        <dbReference type="Rhea" id="RHEA:16373"/>
        <dbReference type="ChEBI" id="CHEBI:10986"/>
        <dbReference type="ChEBI" id="CHEBI:15378"/>
        <dbReference type="ChEBI" id="CHEBI:29032"/>
        <dbReference type="ChEBI" id="CHEBI:30616"/>
        <dbReference type="ChEBI" id="CHEBI:456216"/>
        <dbReference type="EC" id="2.7.1.33"/>
    </reaction>
</comment>
<dbReference type="GO" id="GO:0015937">
    <property type="term" value="P:coenzyme A biosynthetic process"/>
    <property type="evidence" value="ECO:0007669"/>
    <property type="project" value="UniProtKB-UniRule"/>
</dbReference>
<comment type="function">
    <text evidence="16">Catalyzes the phosphorylation of pantothenate (Pan), the first step in CoA biosynthesis.</text>
</comment>
<feature type="binding site" evidence="16">
    <location>
        <begin position="8"/>
        <end position="15"/>
    </location>
    <ligand>
        <name>ATP</name>
        <dbReference type="ChEBI" id="CHEBI:30616"/>
    </ligand>
</feature>
<evidence type="ECO:0000256" key="7">
    <source>
        <dbReference type="ARBA" id="ARBA00022490"/>
    </source>
</evidence>
<feature type="active site" description="Proton acceptor" evidence="16">
    <location>
        <position position="98"/>
    </location>
</feature>
<feature type="binding site" evidence="16">
    <location>
        <position position="119"/>
    </location>
    <ligand>
        <name>K(+)</name>
        <dbReference type="ChEBI" id="CHEBI:29103"/>
    </ligand>
</feature>
<comment type="cofactor">
    <cofactor evidence="16">
        <name>NH4(+)</name>
        <dbReference type="ChEBI" id="CHEBI:28938"/>
    </cofactor>
    <cofactor evidence="16">
        <name>K(+)</name>
        <dbReference type="ChEBI" id="CHEBI:29103"/>
    </cofactor>
    <text evidence="16">A monovalent cation. Ammonium or potassium.</text>
</comment>
<dbReference type="SUPFAM" id="SSF53067">
    <property type="entry name" value="Actin-like ATPase domain"/>
    <property type="match status" value="2"/>
</dbReference>
<evidence type="ECO:0000256" key="8">
    <source>
        <dbReference type="ARBA" id="ARBA00022679"/>
    </source>
</evidence>
<comment type="subcellular location">
    <subcellularLocation>
        <location evidence="3 16">Cytoplasm</location>
    </subcellularLocation>
</comment>
<keyword evidence="8 16" id="KW-0808">Transferase</keyword>
<comment type="cofactor">
    <cofactor evidence="2">
        <name>K(+)</name>
        <dbReference type="ChEBI" id="CHEBI:29103"/>
    </cofactor>
</comment>
<feature type="binding site" evidence="16">
    <location>
        <position position="122"/>
    </location>
    <ligand>
        <name>ATP</name>
        <dbReference type="ChEBI" id="CHEBI:30616"/>
    </ligand>
</feature>
<dbReference type="EMBL" id="PUBV01000002">
    <property type="protein sequence ID" value="PWB09317.1"/>
    <property type="molecule type" value="Genomic_DNA"/>
</dbReference>
<gene>
    <name evidence="16" type="primary">coaX</name>
    <name evidence="17" type="ORF">C5O25_01330</name>
</gene>
<comment type="similarity">
    <text evidence="14 16">Belongs to the type III pantothenate kinase family.</text>
</comment>
<evidence type="ECO:0000256" key="4">
    <source>
        <dbReference type="ARBA" id="ARBA00005225"/>
    </source>
</evidence>
<dbReference type="InterPro" id="IPR043129">
    <property type="entry name" value="ATPase_NBD"/>
</dbReference>
<feature type="binding site" evidence="16">
    <location>
        <position position="177"/>
    </location>
    <ligand>
        <name>substrate</name>
    </ligand>
</feature>
<sequence length="245" mass="26535">MSLNLTIDQGNSAAKVALWDGDRLIDQIVEPTITCAHIKRFLSPYGRPANAMFCSVSAKESRMTDIIAKYADNVSRLTNSTPLPIAIDYRTPCTLGTDRIAAAVGAWASFAGRPLLVVDAGTAVTYDAVTADGHFIGGNIAPGMRMRLDALHRYTARLPQVEVPRNIDYDTFLGFDTPSAMILGAVYGIVGALSYYRANLPEGTHTVLTGGWAGEISKLIDFEATVDPELVSRGLNRIITYNEHK</sequence>
<dbReference type="GO" id="GO:0046872">
    <property type="term" value="F:metal ion binding"/>
    <property type="evidence" value="ECO:0007669"/>
    <property type="project" value="UniProtKB-KW"/>
</dbReference>
<dbReference type="GO" id="GO:0004594">
    <property type="term" value="F:pantothenate kinase activity"/>
    <property type="evidence" value="ECO:0007669"/>
    <property type="project" value="UniProtKB-UniRule"/>
</dbReference>
<dbReference type="InterPro" id="IPR004619">
    <property type="entry name" value="Type_III_PanK"/>
</dbReference>
<dbReference type="PANTHER" id="PTHR34265">
    <property type="entry name" value="TYPE III PANTOTHENATE KINASE"/>
    <property type="match status" value="1"/>
</dbReference>
<evidence type="ECO:0000256" key="6">
    <source>
        <dbReference type="ARBA" id="ARBA00012102"/>
    </source>
</evidence>
<evidence type="ECO:0000256" key="16">
    <source>
        <dbReference type="HAMAP-Rule" id="MF_01274"/>
    </source>
</evidence>
<name>A0A2V1J319_9BACT</name>
<evidence type="ECO:0000256" key="1">
    <source>
        <dbReference type="ARBA" id="ARBA00001206"/>
    </source>
</evidence>
<dbReference type="GO" id="GO:0005737">
    <property type="term" value="C:cytoplasm"/>
    <property type="evidence" value="ECO:0007669"/>
    <property type="project" value="UniProtKB-SubCell"/>
</dbReference>
<dbReference type="Gene3D" id="3.30.420.40">
    <property type="match status" value="2"/>
</dbReference>
<comment type="pathway">
    <text evidence="4 16">Cofactor biosynthesis; coenzyme A biosynthesis; CoA from (R)-pantothenate: step 1/5.</text>
</comment>
<dbReference type="GO" id="GO:0005524">
    <property type="term" value="F:ATP binding"/>
    <property type="evidence" value="ECO:0007669"/>
    <property type="project" value="UniProtKB-UniRule"/>
</dbReference>
<dbReference type="PANTHER" id="PTHR34265:SF1">
    <property type="entry name" value="TYPE III PANTOTHENATE KINASE"/>
    <property type="match status" value="1"/>
</dbReference>
<evidence type="ECO:0000256" key="15">
    <source>
        <dbReference type="ARBA" id="ARBA00040883"/>
    </source>
</evidence>
<accession>A0A2V1J319</accession>
<dbReference type="AlphaFoldDB" id="A0A2V1J319"/>
<evidence type="ECO:0000256" key="11">
    <source>
        <dbReference type="ARBA" id="ARBA00022840"/>
    </source>
</evidence>
<evidence type="ECO:0000256" key="14">
    <source>
        <dbReference type="ARBA" id="ARBA00038036"/>
    </source>
</evidence>
<evidence type="ECO:0000256" key="3">
    <source>
        <dbReference type="ARBA" id="ARBA00004496"/>
    </source>
</evidence>
<dbReference type="GeneID" id="93425391"/>
<keyword evidence="7 16" id="KW-0963">Cytoplasm</keyword>
<dbReference type="EC" id="2.7.1.33" evidence="6 16"/>
<evidence type="ECO:0000313" key="18">
    <source>
        <dbReference type="Proteomes" id="UP000244925"/>
    </source>
</evidence>
<evidence type="ECO:0000256" key="10">
    <source>
        <dbReference type="ARBA" id="ARBA00022777"/>
    </source>
</evidence>
<dbReference type="UniPathway" id="UPA00241">
    <property type="reaction ID" value="UER00352"/>
</dbReference>
<feature type="binding site" evidence="16">
    <location>
        <position position="89"/>
    </location>
    <ligand>
        <name>substrate</name>
    </ligand>
</feature>
<evidence type="ECO:0000256" key="2">
    <source>
        <dbReference type="ARBA" id="ARBA00001958"/>
    </source>
</evidence>
<evidence type="ECO:0000313" key="17">
    <source>
        <dbReference type="EMBL" id="PWB09317.1"/>
    </source>
</evidence>